<accession>A0A371G618</accession>
<dbReference type="Proteomes" id="UP000257109">
    <property type="component" value="Unassembled WGS sequence"/>
</dbReference>
<dbReference type="Gene3D" id="3.30.420.10">
    <property type="entry name" value="Ribonuclease H-like superfamily/Ribonuclease H"/>
    <property type="match status" value="1"/>
</dbReference>
<feature type="region of interest" description="Disordered" evidence="1">
    <location>
        <begin position="1"/>
        <end position="39"/>
    </location>
</feature>
<comment type="caution">
    <text evidence="3">The sequence shown here is derived from an EMBL/GenBank/DDBJ whole genome shotgun (WGS) entry which is preliminary data.</text>
</comment>
<evidence type="ECO:0000313" key="3">
    <source>
        <dbReference type="EMBL" id="RDX86019.1"/>
    </source>
</evidence>
<feature type="non-terminal residue" evidence="3">
    <location>
        <position position="1"/>
    </location>
</feature>
<evidence type="ECO:0000313" key="4">
    <source>
        <dbReference type="Proteomes" id="UP000257109"/>
    </source>
</evidence>
<dbReference type="GO" id="GO:0004523">
    <property type="term" value="F:RNA-DNA hybrid ribonuclease activity"/>
    <property type="evidence" value="ECO:0007669"/>
    <property type="project" value="InterPro"/>
</dbReference>
<gene>
    <name evidence="3" type="primary">rnhA</name>
    <name evidence="3" type="ORF">CR513_32695</name>
</gene>
<dbReference type="PANTHER" id="PTHR48475:SF2">
    <property type="entry name" value="RIBONUCLEASE H"/>
    <property type="match status" value="1"/>
</dbReference>
<dbReference type="AlphaFoldDB" id="A0A371G618"/>
<evidence type="ECO:0000256" key="1">
    <source>
        <dbReference type="SAM" id="MobiDB-lite"/>
    </source>
</evidence>
<reference evidence="3" key="1">
    <citation type="submission" date="2018-05" db="EMBL/GenBank/DDBJ databases">
        <title>Draft genome of Mucuna pruriens seed.</title>
        <authorList>
            <person name="Nnadi N.E."/>
            <person name="Vos R."/>
            <person name="Hasami M.H."/>
            <person name="Devisetty U.K."/>
            <person name="Aguiy J.C."/>
        </authorList>
    </citation>
    <scope>NUCLEOTIDE SEQUENCE [LARGE SCALE GENOMIC DNA]</scope>
    <source>
        <strain evidence="3">JCA_2017</strain>
    </source>
</reference>
<organism evidence="3 4">
    <name type="scientific">Mucuna pruriens</name>
    <name type="common">Velvet bean</name>
    <name type="synonym">Dolichos pruriens</name>
    <dbReference type="NCBI Taxonomy" id="157652"/>
    <lineage>
        <taxon>Eukaryota</taxon>
        <taxon>Viridiplantae</taxon>
        <taxon>Streptophyta</taxon>
        <taxon>Embryophyta</taxon>
        <taxon>Tracheophyta</taxon>
        <taxon>Spermatophyta</taxon>
        <taxon>Magnoliopsida</taxon>
        <taxon>eudicotyledons</taxon>
        <taxon>Gunneridae</taxon>
        <taxon>Pentapetalae</taxon>
        <taxon>rosids</taxon>
        <taxon>fabids</taxon>
        <taxon>Fabales</taxon>
        <taxon>Fabaceae</taxon>
        <taxon>Papilionoideae</taxon>
        <taxon>50 kb inversion clade</taxon>
        <taxon>NPAAA clade</taxon>
        <taxon>indigoferoid/millettioid clade</taxon>
        <taxon>Phaseoleae</taxon>
        <taxon>Mucuna</taxon>
    </lineage>
</organism>
<dbReference type="PANTHER" id="PTHR48475">
    <property type="entry name" value="RIBONUCLEASE H"/>
    <property type="match status" value="1"/>
</dbReference>
<dbReference type="STRING" id="157652.A0A371G618"/>
<feature type="compositionally biased region" description="Basic and acidic residues" evidence="1">
    <location>
        <begin position="25"/>
        <end position="39"/>
    </location>
</feature>
<protein>
    <submittedName>
        <fullName evidence="3">RnhA</fullName>
    </submittedName>
</protein>
<dbReference type="OrthoDB" id="2016287at2759"/>
<dbReference type="EMBL" id="QJKJ01006639">
    <property type="protein sequence ID" value="RDX86019.1"/>
    <property type="molecule type" value="Genomic_DNA"/>
</dbReference>
<sequence>MRRILSETEGHARRSTSFNTPGPMKRRENNDQIDPEGGREQEGEWYLLVDGSSNHIGSGAGIVPEGPVGVLIEQSLHFKFKANNNQVEYEALLVGMKLAQELEAKKLTAKSDLRLVIGQINGDYQAKDPQLARYRERALAMASSFDSFVLLHVPRDQNEQGRPIGKTS</sequence>
<dbReference type="InterPro" id="IPR012337">
    <property type="entry name" value="RNaseH-like_sf"/>
</dbReference>
<dbReference type="Pfam" id="PF13456">
    <property type="entry name" value="RVT_3"/>
    <property type="match status" value="1"/>
</dbReference>
<name>A0A371G618_MUCPR</name>
<keyword evidence="4" id="KW-1185">Reference proteome</keyword>
<dbReference type="InterPro" id="IPR002156">
    <property type="entry name" value="RNaseH_domain"/>
</dbReference>
<dbReference type="CDD" id="cd09279">
    <property type="entry name" value="RNase_HI_like"/>
    <property type="match status" value="1"/>
</dbReference>
<evidence type="ECO:0000259" key="2">
    <source>
        <dbReference type="Pfam" id="PF13456"/>
    </source>
</evidence>
<feature type="compositionally biased region" description="Basic and acidic residues" evidence="1">
    <location>
        <begin position="1"/>
        <end position="12"/>
    </location>
</feature>
<proteinExistence type="predicted"/>
<dbReference type="GO" id="GO:0003676">
    <property type="term" value="F:nucleic acid binding"/>
    <property type="evidence" value="ECO:0007669"/>
    <property type="project" value="InterPro"/>
</dbReference>
<feature type="domain" description="RNase H type-1" evidence="2">
    <location>
        <begin position="50"/>
        <end position="159"/>
    </location>
</feature>
<dbReference type="InterPro" id="IPR036397">
    <property type="entry name" value="RNaseH_sf"/>
</dbReference>
<dbReference type="SUPFAM" id="SSF53098">
    <property type="entry name" value="Ribonuclease H-like"/>
    <property type="match status" value="1"/>
</dbReference>